<dbReference type="Pfam" id="PF01565">
    <property type="entry name" value="FAD_binding_4"/>
    <property type="match status" value="1"/>
</dbReference>
<accession>W9CD58</accession>
<dbReference type="InterPro" id="IPR016169">
    <property type="entry name" value="FAD-bd_PCMH_sub2"/>
</dbReference>
<dbReference type="PANTHER" id="PTHR13878:SF91">
    <property type="entry name" value="FAD BINDING DOMAIN PROTEIN (AFU_ORTHOLOGUE AFUA_6G12070)-RELATED"/>
    <property type="match status" value="1"/>
</dbReference>
<feature type="coiled-coil region" evidence="3">
    <location>
        <begin position="1025"/>
        <end position="1059"/>
    </location>
</feature>
<dbReference type="EMBL" id="AYSA01000364">
    <property type="protein sequence ID" value="ESZ92754.1"/>
    <property type="molecule type" value="Genomic_DNA"/>
</dbReference>
<dbReference type="Pfam" id="PF08031">
    <property type="entry name" value="BBE"/>
    <property type="match status" value="1"/>
</dbReference>
<feature type="region of interest" description="Disordered" evidence="4">
    <location>
        <begin position="651"/>
        <end position="739"/>
    </location>
</feature>
<feature type="compositionally biased region" description="Basic and acidic residues" evidence="4">
    <location>
        <begin position="959"/>
        <end position="975"/>
    </location>
</feature>
<dbReference type="STRING" id="1432307.W9CD58"/>
<keyword evidence="3" id="KW-0175">Coiled coil</keyword>
<dbReference type="Proteomes" id="UP000019487">
    <property type="component" value="Unassembled WGS sequence"/>
</dbReference>
<evidence type="ECO:0000256" key="1">
    <source>
        <dbReference type="ARBA" id="ARBA00005466"/>
    </source>
</evidence>
<feature type="chain" id="PRO_5004920342" description="FAD-binding PCMH-type domain-containing protein" evidence="5">
    <location>
        <begin position="20"/>
        <end position="1551"/>
    </location>
</feature>
<dbReference type="InterPro" id="IPR036318">
    <property type="entry name" value="FAD-bd_PCMH-like_sf"/>
</dbReference>
<keyword evidence="8" id="KW-1185">Reference proteome</keyword>
<reference evidence="7 8" key="1">
    <citation type="journal article" date="2014" name="Genome Announc.">
        <title>Draft genome sequence of Sclerotinia borealis, a psychrophilic plant pathogenic fungus.</title>
        <authorList>
            <person name="Mardanov A.V."/>
            <person name="Beletsky A.V."/>
            <person name="Kadnikov V.V."/>
            <person name="Ignatov A.N."/>
            <person name="Ravin N.V."/>
        </authorList>
    </citation>
    <scope>NUCLEOTIDE SEQUENCE [LARGE SCALE GENOMIC DNA]</scope>
    <source>
        <strain evidence="8">F-4157</strain>
    </source>
</reference>
<dbReference type="Gene3D" id="3.30.465.10">
    <property type="match status" value="2"/>
</dbReference>
<feature type="compositionally biased region" description="Basic and acidic residues" evidence="4">
    <location>
        <begin position="869"/>
        <end position="879"/>
    </location>
</feature>
<dbReference type="InterPro" id="IPR016166">
    <property type="entry name" value="FAD-bd_PCMH"/>
</dbReference>
<dbReference type="GO" id="GO:0016491">
    <property type="term" value="F:oxidoreductase activity"/>
    <property type="evidence" value="ECO:0007669"/>
    <property type="project" value="UniProtKB-KW"/>
</dbReference>
<dbReference type="PROSITE" id="PS51387">
    <property type="entry name" value="FAD_PCMH"/>
    <property type="match status" value="1"/>
</dbReference>
<evidence type="ECO:0000259" key="6">
    <source>
        <dbReference type="PROSITE" id="PS51387"/>
    </source>
</evidence>
<name>W9CD58_SCLBF</name>
<keyword evidence="2" id="KW-0560">Oxidoreductase</keyword>
<feature type="region of interest" description="Disordered" evidence="4">
    <location>
        <begin position="869"/>
        <end position="910"/>
    </location>
</feature>
<comment type="similarity">
    <text evidence="1">Belongs to the oxygen-dependent FAD-linked oxidoreductase family.</text>
</comment>
<dbReference type="SUPFAM" id="SSF56176">
    <property type="entry name" value="FAD-binding/transporter-associated domain-like"/>
    <property type="match status" value="1"/>
</dbReference>
<feature type="region of interest" description="Disordered" evidence="4">
    <location>
        <begin position="1407"/>
        <end position="1429"/>
    </location>
</feature>
<sequence>MKSSLFYNLVSLNTLLVAATNVPRQENGTSSVTASLATAAGTLFDFEKIQLKISDLAQLNTSMQALFEVGDASTADASTIADSRSACKVFPGDSAWPADDIWDIFNDLLGGALIKTIPIASSCYNNWDYNADTCTFVTDNWTNSTMHEADPTSMMSPIYQGLTCMPTTDPTATCTLGGYPAYAVNATNVAQIQLAVNFARNTGIRFVVKNTGHEFSGKSGGAGALSVWTHWLQDIRYEGVEYTDANFPYTGPAFTSGTGVIGADIMKAAGDEGMVVVGGEGSDVGVLGGYIQGGGHGPMTSVYGLGADQIISARIVTAEGRFVTASSTENTDLFWALRGGGPASWGVATSLTIKAYPTTPVTVVTFTFTSGGNVTDDDFWLGVRAYWENFITFNKAGIYSYFFIFPPAVFGVDYFIMSPFWAPNHTQAETEALLAPWFANLTALEIDFTPVYNTYNTLYEGWTTSFAQETVGSDDAIVGSRLFLQEYLEDEVTFNATFDAWSGSARYNASLLVGFNINAPNIAGVDNAVLPAWRKTTLHTMQGTSWPNPANFTTMASARAKLSELQLGWKVVTPGSGAYLGECDAEEVDWQHNFYGANYDRLLSIKNETDPWSLFWTKTGVGSEVASVASSDAIPDENGRLHQMLRRAVEEVRAGKPVSPPGQVRPSEFHTRDPYPPNSRPQQSNLPPLLPLPPPNPIFSHNLGSQPHYSPQPSPIWLQPPNYSTSNSHSKSYANHGGFPMQYQMQESSQRPLQDQSFQSLDILHYYPQLPAPNQYSTNSITPSTTLSIPPVPPSPNPPTSAPAPPPSKLQALPQSQSLESALDDADIDSLKALLRASGNLYPHMRATVLRFLLGDKYIEEEEAQERSAHGLEIKDKTDGGTTSLNKGKGTMSMNGDGGKGKEKSVNSGKIQRASGNKLVIDLVSSDDENFSQNEDNNLRGDAGAAVTLAEEKRKAFRGIVEKSSESPSQKRKDNQQMSLGAQRMLARSLEEEGKKTQDLLAKAHEMEKRKNAAEFALMEESKRRIRIELTLSAEKRKKETAEQELEEAKKRIEEVQGAFSKEPETGTSQKKVRMENHLREHCNKILVQEKAEVISVASVAQEYINVIEAGCVAKALEIAKSGPTAKRWNEMYEKIHDIGVNIKEIAKQPGTVENKSSLEKALMMEKNQRAMVLEELKTARAELKKVTENFQSEWRQVENLQRQVKELQAMPGGGSQQALFELKGRYDTVEQSLQRERQFSEMIQEQLESEKKERQKVTELLYTHRQGSVSVGGSNFQPNGISGIATASGVNAEKEAFEKALEAEKARSEWFREQFADQQNKWREMERRAVTTSLDKDGVIKELQEEKRKREVAEKAFEAGKKLREITEQALNNERNRVGNKSVAGGVEAGAKRVLAEVKEEVLNGRTQTQAAASEPSSSKKQKSNPTLEELGVKREIIKFEGGKCGQCSKIIKPHDADGPCRYHPGAKTLSMWGRTKVTDMIGERRYEGKHVDDLQGVNGLSFENYDWNWSCCKKDGAGVGCKIISTHTKVYRRQVPNYPPSMQMEMTHG</sequence>
<feature type="compositionally biased region" description="Low complexity" evidence="4">
    <location>
        <begin position="777"/>
        <end position="789"/>
    </location>
</feature>
<feature type="compositionally biased region" description="Pro residues" evidence="4">
    <location>
        <begin position="688"/>
        <end position="697"/>
    </location>
</feature>
<dbReference type="PANTHER" id="PTHR13878">
    <property type="entry name" value="GULONOLACTONE OXIDASE"/>
    <property type="match status" value="1"/>
</dbReference>
<proteinExistence type="inferred from homology"/>
<feature type="compositionally biased region" description="Polar residues" evidence="4">
    <location>
        <begin position="1407"/>
        <end position="1428"/>
    </location>
</feature>
<dbReference type="GO" id="GO:0071949">
    <property type="term" value="F:FAD binding"/>
    <property type="evidence" value="ECO:0007669"/>
    <property type="project" value="InterPro"/>
</dbReference>
<feature type="signal peptide" evidence="5">
    <location>
        <begin position="1"/>
        <end position="19"/>
    </location>
</feature>
<feature type="domain" description="FAD-binding PCMH-type" evidence="6">
    <location>
        <begin position="176"/>
        <end position="358"/>
    </location>
</feature>
<dbReference type="InterPro" id="IPR050432">
    <property type="entry name" value="FAD-linked_Oxidoreductases_BP"/>
</dbReference>
<evidence type="ECO:0000313" key="7">
    <source>
        <dbReference type="EMBL" id="ESZ92754.1"/>
    </source>
</evidence>
<feature type="region of interest" description="Disordered" evidence="4">
    <location>
        <begin position="959"/>
        <end position="980"/>
    </location>
</feature>
<dbReference type="HOGENOM" id="CLU_246361_0_0_1"/>
<feature type="compositionally biased region" description="Pro residues" evidence="4">
    <location>
        <begin position="790"/>
        <end position="808"/>
    </location>
</feature>
<feature type="compositionally biased region" description="Polar residues" evidence="4">
    <location>
        <begin position="721"/>
        <end position="733"/>
    </location>
</feature>
<evidence type="ECO:0000256" key="5">
    <source>
        <dbReference type="SAM" id="SignalP"/>
    </source>
</evidence>
<keyword evidence="5" id="KW-0732">Signal</keyword>
<organism evidence="7 8">
    <name type="scientific">Sclerotinia borealis (strain F-4128)</name>
    <dbReference type="NCBI Taxonomy" id="1432307"/>
    <lineage>
        <taxon>Eukaryota</taxon>
        <taxon>Fungi</taxon>
        <taxon>Dikarya</taxon>
        <taxon>Ascomycota</taxon>
        <taxon>Pezizomycotina</taxon>
        <taxon>Leotiomycetes</taxon>
        <taxon>Helotiales</taxon>
        <taxon>Sclerotiniaceae</taxon>
        <taxon>Sclerotinia</taxon>
    </lineage>
</organism>
<evidence type="ECO:0000313" key="8">
    <source>
        <dbReference type="Proteomes" id="UP000019487"/>
    </source>
</evidence>
<evidence type="ECO:0000256" key="4">
    <source>
        <dbReference type="SAM" id="MobiDB-lite"/>
    </source>
</evidence>
<feature type="compositionally biased region" description="Polar residues" evidence="4">
    <location>
        <begin position="702"/>
        <end position="711"/>
    </location>
</feature>
<dbReference type="OrthoDB" id="9983560at2759"/>
<evidence type="ECO:0000256" key="2">
    <source>
        <dbReference type="ARBA" id="ARBA00023002"/>
    </source>
</evidence>
<gene>
    <name evidence="7" type="ORF">SBOR_6866</name>
</gene>
<feature type="region of interest" description="Disordered" evidence="4">
    <location>
        <begin position="774"/>
        <end position="818"/>
    </location>
</feature>
<protein>
    <recommendedName>
        <fullName evidence="6">FAD-binding PCMH-type domain-containing protein</fullName>
    </recommendedName>
</protein>
<comment type="caution">
    <text evidence="7">The sequence shown here is derived from an EMBL/GenBank/DDBJ whole genome shotgun (WGS) entry which is preliminary data.</text>
</comment>
<evidence type="ECO:0000256" key="3">
    <source>
        <dbReference type="SAM" id="Coils"/>
    </source>
</evidence>
<dbReference type="InterPro" id="IPR006094">
    <property type="entry name" value="Oxid_FAD_bind_N"/>
</dbReference>
<dbReference type="InterPro" id="IPR012951">
    <property type="entry name" value="BBE"/>
</dbReference>